<dbReference type="SUPFAM" id="SSF56601">
    <property type="entry name" value="beta-lactamase/transpeptidase-like"/>
    <property type="match status" value="1"/>
</dbReference>
<dbReference type="InterPro" id="IPR001466">
    <property type="entry name" value="Beta-lactam-related"/>
</dbReference>
<protein>
    <recommendedName>
        <fullName evidence="4">Beta-lactamase-related domain-containing protein</fullName>
    </recommendedName>
</protein>
<feature type="region of interest" description="Disordered" evidence="3">
    <location>
        <begin position="233"/>
        <end position="256"/>
    </location>
</feature>
<name>A0A0F4YP89_RASE3</name>
<dbReference type="PANTHER" id="PTHR43283:SF17">
    <property type="entry name" value="(LOVD), PUTATIVE (AFU_ORTHOLOGUE AFUA_5G00920)-RELATED"/>
    <property type="match status" value="1"/>
</dbReference>
<dbReference type="GO" id="GO:0016787">
    <property type="term" value="F:hydrolase activity"/>
    <property type="evidence" value="ECO:0007669"/>
    <property type="project" value="UniProtKB-KW"/>
</dbReference>
<keyword evidence="6" id="KW-1185">Reference proteome</keyword>
<dbReference type="Gene3D" id="3.40.710.10">
    <property type="entry name" value="DD-peptidase/beta-lactamase superfamily"/>
    <property type="match status" value="1"/>
</dbReference>
<feature type="compositionally biased region" description="Basic and acidic residues" evidence="3">
    <location>
        <begin position="233"/>
        <end position="243"/>
    </location>
</feature>
<feature type="domain" description="Beta-lactamase-related" evidence="4">
    <location>
        <begin position="23"/>
        <end position="382"/>
    </location>
</feature>
<dbReference type="AlphaFoldDB" id="A0A0F4YP89"/>
<proteinExistence type="inferred from homology"/>
<evidence type="ECO:0000256" key="3">
    <source>
        <dbReference type="SAM" id="MobiDB-lite"/>
    </source>
</evidence>
<dbReference type="OrthoDB" id="428260at2759"/>
<comment type="similarity">
    <text evidence="1">Belongs to the class-A beta-lactamase family.</text>
</comment>
<dbReference type="Proteomes" id="UP000053958">
    <property type="component" value="Unassembled WGS sequence"/>
</dbReference>
<accession>A0A0F4YP89</accession>
<evidence type="ECO:0000256" key="2">
    <source>
        <dbReference type="ARBA" id="ARBA00022801"/>
    </source>
</evidence>
<dbReference type="EMBL" id="LASV01000348">
    <property type="protein sequence ID" value="KKA19448.1"/>
    <property type="molecule type" value="Genomic_DNA"/>
</dbReference>
<organism evidence="5 6">
    <name type="scientific">Rasamsonia emersonii (strain ATCC 16479 / CBS 393.64 / IMI 116815)</name>
    <dbReference type="NCBI Taxonomy" id="1408163"/>
    <lineage>
        <taxon>Eukaryota</taxon>
        <taxon>Fungi</taxon>
        <taxon>Dikarya</taxon>
        <taxon>Ascomycota</taxon>
        <taxon>Pezizomycotina</taxon>
        <taxon>Eurotiomycetes</taxon>
        <taxon>Eurotiomycetidae</taxon>
        <taxon>Eurotiales</taxon>
        <taxon>Trichocomaceae</taxon>
        <taxon>Rasamsonia</taxon>
    </lineage>
</organism>
<evidence type="ECO:0000313" key="5">
    <source>
        <dbReference type="EMBL" id="KKA19448.1"/>
    </source>
</evidence>
<evidence type="ECO:0000256" key="1">
    <source>
        <dbReference type="ARBA" id="ARBA00009009"/>
    </source>
</evidence>
<comment type="caution">
    <text evidence="5">The sequence shown here is derived from an EMBL/GenBank/DDBJ whole genome shotgun (WGS) entry which is preliminary data.</text>
</comment>
<evidence type="ECO:0000259" key="4">
    <source>
        <dbReference type="Pfam" id="PF00144"/>
    </source>
</evidence>
<dbReference type="PANTHER" id="PTHR43283">
    <property type="entry name" value="BETA-LACTAMASE-RELATED"/>
    <property type="match status" value="1"/>
</dbReference>
<sequence length="394" mass="44025">MDEFNDFLSQQTARGNSCVHGCVLAAINKAGKLFYTKASGYDAVGHHGRPVTLDTTFWIASCTKIYTIIAAMQCVERGQITLDEPIDGILPELKRPLIIIPEENDADEAPFRLRPSTKRITLRHLLTHTSGLEYDYHPLLVRWRESRGEAPRFMEGKVIDALELPLLFEPGEGWVYGVGIDWVGVAVARLNGMDTLEEYFDRYIYRPLGLSWTTFRLEKRPDIQARLIGTAERQSDGSLKDTPSRWSTDAPEDSGGAGLYSTVPEFIAVLGDLIKDEPVLLERDTIDVMCEPQFEAGSPCLLSLIASKDGLRSMTGDIDDTSGLNWTLAGLTAMKDTGAMKKAFIAGFGMPNLSWFLNRERGIAAVFATQVNPPLDRRCYRLAHRFFDEVWQLA</sequence>
<dbReference type="Pfam" id="PF00144">
    <property type="entry name" value="Beta-lactamase"/>
    <property type="match status" value="1"/>
</dbReference>
<reference evidence="5 6" key="1">
    <citation type="submission" date="2015-04" db="EMBL/GenBank/DDBJ databases">
        <authorList>
            <person name="Heijne W.H."/>
            <person name="Fedorova N.D."/>
            <person name="Nierman W.C."/>
            <person name="Vollebregt A.W."/>
            <person name="Zhao Z."/>
            <person name="Wu L."/>
            <person name="Kumar M."/>
            <person name="Stam H."/>
            <person name="van den Berg M.A."/>
            <person name="Pel H.J."/>
        </authorList>
    </citation>
    <scope>NUCLEOTIDE SEQUENCE [LARGE SCALE GENOMIC DNA]</scope>
    <source>
        <strain evidence="5 6">CBS 393.64</strain>
    </source>
</reference>
<dbReference type="STRING" id="1408163.A0A0F4YP89"/>
<dbReference type="RefSeq" id="XP_013326060.1">
    <property type="nucleotide sequence ID" value="XM_013470606.1"/>
</dbReference>
<evidence type="ECO:0000313" key="6">
    <source>
        <dbReference type="Proteomes" id="UP000053958"/>
    </source>
</evidence>
<dbReference type="InterPro" id="IPR050789">
    <property type="entry name" value="Diverse_Enzym_Activities"/>
</dbReference>
<dbReference type="InterPro" id="IPR012338">
    <property type="entry name" value="Beta-lactam/transpept-like"/>
</dbReference>
<dbReference type="GeneID" id="25318873"/>
<gene>
    <name evidence="5" type="ORF">T310_6572</name>
</gene>
<keyword evidence="2" id="KW-0378">Hydrolase</keyword>